<keyword evidence="2" id="KW-0812">Transmembrane</keyword>
<dbReference type="RefSeq" id="XP_066721433.1">
    <property type="nucleotide sequence ID" value="XM_066853292.1"/>
</dbReference>
<feature type="compositionally biased region" description="Basic residues" evidence="1">
    <location>
        <begin position="70"/>
        <end position="81"/>
    </location>
</feature>
<protein>
    <submittedName>
        <fullName evidence="3">Uncharacterized protein</fullName>
    </submittedName>
</protein>
<sequence>MLRKLTYSPYAPRPRRSGRLVLLWMAVLAFIIYVTYYLNTRQRAATMSAAEPLAEEILRHDRVAGDALRNKIRPPKGPSRRRAVEWE</sequence>
<keyword evidence="4" id="KW-1185">Reference proteome</keyword>
<reference evidence="3 4" key="1">
    <citation type="submission" date="2023-01" db="EMBL/GenBank/DDBJ databases">
        <title>Analysis of 21 Apiospora genomes using comparative genomics revels a genus with tremendous synthesis potential of carbohydrate active enzymes and secondary metabolites.</title>
        <authorList>
            <person name="Sorensen T."/>
        </authorList>
    </citation>
    <scope>NUCLEOTIDE SEQUENCE [LARGE SCALE GENOMIC DNA]</scope>
    <source>
        <strain evidence="3 4">CBS 135458</strain>
    </source>
</reference>
<dbReference type="EMBL" id="JAQQWL010000002">
    <property type="protein sequence ID" value="KAK8086909.1"/>
    <property type="molecule type" value="Genomic_DNA"/>
</dbReference>
<dbReference type="Proteomes" id="UP001480595">
    <property type="component" value="Unassembled WGS sequence"/>
</dbReference>
<organism evidence="3 4">
    <name type="scientific">Apiospora phragmitis</name>
    <dbReference type="NCBI Taxonomy" id="2905665"/>
    <lineage>
        <taxon>Eukaryota</taxon>
        <taxon>Fungi</taxon>
        <taxon>Dikarya</taxon>
        <taxon>Ascomycota</taxon>
        <taxon>Pezizomycotina</taxon>
        <taxon>Sordariomycetes</taxon>
        <taxon>Xylariomycetidae</taxon>
        <taxon>Amphisphaeriales</taxon>
        <taxon>Apiosporaceae</taxon>
        <taxon>Apiospora</taxon>
    </lineage>
</organism>
<keyword evidence="2" id="KW-1133">Transmembrane helix</keyword>
<evidence type="ECO:0000256" key="2">
    <source>
        <dbReference type="SAM" id="Phobius"/>
    </source>
</evidence>
<feature type="region of interest" description="Disordered" evidence="1">
    <location>
        <begin position="68"/>
        <end position="87"/>
    </location>
</feature>
<evidence type="ECO:0000313" key="4">
    <source>
        <dbReference type="Proteomes" id="UP001480595"/>
    </source>
</evidence>
<keyword evidence="2" id="KW-0472">Membrane</keyword>
<dbReference type="GeneID" id="92086355"/>
<evidence type="ECO:0000256" key="1">
    <source>
        <dbReference type="SAM" id="MobiDB-lite"/>
    </source>
</evidence>
<evidence type="ECO:0000313" key="3">
    <source>
        <dbReference type="EMBL" id="KAK8086909.1"/>
    </source>
</evidence>
<proteinExistence type="predicted"/>
<name>A0ABR1WUT9_9PEZI</name>
<comment type="caution">
    <text evidence="3">The sequence shown here is derived from an EMBL/GenBank/DDBJ whole genome shotgun (WGS) entry which is preliminary data.</text>
</comment>
<accession>A0ABR1WUT9</accession>
<gene>
    <name evidence="3" type="ORF">PG994_001883</name>
</gene>
<feature type="transmembrane region" description="Helical" evidence="2">
    <location>
        <begin position="20"/>
        <end position="38"/>
    </location>
</feature>